<feature type="domain" description="Formamidopyrimidine-DNA glycosylase catalytic" evidence="16">
    <location>
        <begin position="2"/>
        <end position="89"/>
    </location>
</feature>
<keyword evidence="18" id="KW-1185">Reference proteome</keyword>
<accession>A0ABU1J6U9</accession>
<keyword evidence="5 14" id="KW-0863">Zinc-finger</keyword>
<dbReference type="PROSITE" id="PS51066">
    <property type="entry name" value="ZF_FPG_2"/>
    <property type="match status" value="1"/>
</dbReference>
<dbReference type="InterPro" id="IPR015887">
    <property type="entry name" value="DNA_glyclase_Znf_dom_DNA_BS"/>
</dbReference>
<dbReference type="GO" id="GO:0008534">
    <property type="term" value="F:oxidized purine nucleobase lesion DNA N-glycosylase activity"/>
    <property type="evidence" value="ECO:0007669"/>
    <property type="project" value="UniProtKB-EC"/>
</dbReference>
<dbReference type="SMART" id="SM00898">
    <property type="entry name" value="Fapy_DNA_glyco"/>
    <property type="match status" value="1"/>
</dbReference>
<evidence type="ECO:0000313" key="18">
    <source>
        <dbReference type="Proteomes" id="UP001185069"/>
    </source>
</evidence>
<dbReference type="PANTHER" id="PTHR42697:SF3">
    <property type="entry name" value="ENDONUCLEASE 8 1"/>
    <property type="match status" value="1"/>
</dbReference>
<dbReference type="PANTHER" id="PTHR42697">
    <property type="entry name" value="ENDONUCLEASE 8"/>
    <property type="match status" value="1"/>
</dbReference>
<evidence type="ECO:0000256" key="10">
    <source>
        <dbReference type="ARBA" id="ARBA00023239"/>
    </source>
</evidence>
<dbReference type="InterPro" id="IPR010979">
    <property type="entry name" value="Ribosomal_uS13-like_H2TH"/>
</dbReference>
<keyword evidence="12 17" id="KW-0326">Glycosidase</keyword>
<proteinExistence type="inferred from homology"/>
<evidence type="ECO:0000259" key="16">
    <source>
        <dbReference type="PROSITE" id="PS51068"/>
    </source>
</evidence>
<evidence type="ECO:0000256" key="7">
    <source>
        <dbReference type="ARBA" id="ARBA00022833"/>
    </source>
</evidence>
<dbReference type="Pfam" id="PF06831">
    <property type="entry name" value="H2TH"/>
    <property type="match status" value="1"/>
</dbReference>
<dbReference type="EMBL" id="JAVDQF010000001">
    <property type="protein sequence ID" value="MDR6268149.1"/>
    <property type="molecule type" value="Genomic_DNA"/>
</dbReference>
<keyword evidence="11" id="KW-0511">Multifunctional enzyme</keyword>
<sequence>MPEGHTIHRLARQFNDVFGNARLTASSPQGRFADGAARIDGQILTGAQAHGKQLFAAFESGVILRVHLGLYGAWDFGGDETFRGASSIGAPRRVGERELGSEEVSYTGPPEPIGAVRLRLVSAHGWADLRGPSACEVLTPTEAAAIRAKLGPDPLNAARSDDGAVEFLQRIRSSARPVAVLLMDQNIVAGIGNVYRAELLFRNRIDPMLSGKQLSVEQVSMLWADAVVLLEEGVAKGRIITTELANRDRPDDVHYVYRRTGLACLICGEAVFGKELAGRNLFYCPGCQCQVRHLPD</sequence>
<evidence type="ECO:0000256" key="12">
    <source>
        <dbReference type="ARBA" id="ARBA00023295"/>
    </source>
</evidence>
<comment type="caution">
    <text evidence="17">The sequence shown here is derived from an EMBL/GenBank/DDBJ whole genome shotgun (WGS) entry which is preliminary data.</text>
</comment>
<dbReference type="Proteomes" id="UP001185069">
    <property type="component" value="Unassembled WGS sequence"/>
</dbReference>
<dbReference type="InterPro" id="IPR000214">
    <property type="entry name" value="Znf_DNA_glyclase/AP_lyase"/>
</dbReference>
<gene>
    <name evidence="17" type="ORF">JOE69_000387</name>
</gene>
<dbReference type="InterPro" id="IPR012319">
    <property type="entry name" value="FPG_cat"/>
</dbReference>
<feature type="domain" description="FPG-type" evidence="15">
    <location>
        <begin position="255"/>
        <end position="289"/>
    </location>
</feature>
<evidence type="ECO:0000256" key="14">
    <source>
        <dbReference type="PROSITE-ProRule" id="PRU00391"/>
    </source>
</evidence>
<evidence type="ECO:0000256" key="8">
    <source>
        <dbReference type="ARBA" id="ARBA00023125"/>
    </source>
</evidence>
<organism evidence="17 18">
    <name type="scientific">Arthrobacter russicus</name>
    <dbReference type="NCBI Taxonomy" id="172040"/>
    <lineage>
        <taxon>Bacteria</taxon>
        <taxon>Bacillati</taxon>
        <taxon>Actinomycetota</taxon>
        <taxon>Actinomycetes</taxon>
        <taxon>Micrococcales</taxon>
        <taxon>Micrococcaceae</taxon>
        <taxon>Arthrobacter</taxon>
    </lineage>
</organism>
<name>A0ABU1J6U9_9MICC</name>
<dbReference type="Gene3D" id="3.20.190.10">
    <property type="entry name" value="MutM-like, N-terminal"/>
    <property type="match status" value="1"/>
</dbReference>
<dbReference type="PROSITE" id="PS01242">
    <property type="entry name" value="ZF_FPG_1"/>
    <property type="match status" value="1"/>
</dbReference>
<keyword evidence="9" id="KW-0234">DNA repair</keyword>
<evidence type="ECO:0000256" key="1">
    <source>
        <dbReference type="ARBA" id="ARBA00009409"/>
    </source>
</evidence>
<keyword evidence="6 17" id="KW-0378">Hydrolase</keyword>
<keyword evidence="7" id="KW-0862">Zinc</keyword>
<dbReference type="InterPro" id="IPR015886">
    <property type="entry name" value="H2TH_FPG"/>
</dbReference>
<dbReference type="Pfam" id="PF01149">
    <property type="entry name" value="Fapy_DNA_glyco"/>
    <property type="match status" value="1"/>
</dbReference>
<comment type="catalytic activity">
    <reaction evidence="13">
        <text>2'-deoxyribonucleotide-(2'-deoxyribose 5'-phosphate)-2'-deoxyribonucleotide-DNA = a 3'-end 2'-deoxyribonucleotide-(2,3-dehydro-2,3-deoxyribose 5'-phosphate)-DNA + a 5'-end 5'-phospho-2'-deoxyribonucleoside-DNA + H(+)</text>
        <dbReference type="Rhea" id="RHEA:66592"/>
        <dbReference type="Rhea" id="RHEA-COMP:13180"/>
        <dbReference type="Rhea" id="RHEA-COMP:16897"/>
        <dbReference type="Rhea" id="RHEA-COMP:17067"/>
        <dbReference type="ChEBI" id="CHEBI:15378"/>
        <dbReference type="ChEBI" id="CHEBI:136412"/>
        <dbReference type="ChEBI" id="CHEBI:157695"/>
        <dbReference type="ChEBI" id="CHEBI:167181"/>
        <dbReference type="EC" id="4.2.99.18"/>
    </reaction>
</comment>
<dbReference type="SUPFAM" id="SSF81624">
    <property type="entry name" value="N-terminal domain of MutM-like DNA repair proteins"/>
    <property type="match status" value="1"/>
</dbReference>
<dbReference type="GO" id="GO:0140078">
    <property type="term" value="F:class I DNA-(apurinic or apyrimidinic site) endonuclease activity"/>
    <property type="evidence" value="ECO:0007669"/>
    <property type="project" value="UniProtKB-EC"/>
</dbReference>
<dbReference type="PROSITE" id="PS51068">
    <property type="entry name" value="FPG_CAT"/>
    <property type="match status" value="1"/>
</dbReference>
<comment type="similarity">
    <text evidence="1">Belongs to the FPG family.</text>
</comment>
<evidence type="ECO:0000256" key="4">
    <source>
        <dbReference type="ARBA" id="ARBA00022763"/>
    </source>
</evidence>
<keyword evidence="4" id="KW-0227">DNA damage</keyword>
<keyword evidence="17" id="KW-0255">Endonuclease</keyword>
<evidence type="ECO:0000256" key="3">
    <source>
        <dbReference type="ARBA" id="ARBA00022723"/>
    </source>
</evidence>
<reference evidence="17 18" key="1">
    <citation type="submission" date="2023-07" db="EMBL/GenBank/DDBJ databases">
        <title>Sequencing the genomes of 1000 actinobacteria strains.</title>
        <authorList>
            <person name="Klenk H.-P."/>
        </authorList>
    </citation>
    <scope>NUCLEOTIDE SEQUENCE [LARGE SCALE GENOMIC DNA]</scope>
    <source>
        <strain evidence="17 18">DSM 14555</strain>
    </source>
</reference>
<dbReference type="SUPFAM" id="SSF57716">
    <property type="entry name" value="Glucocorticoid receptor-like (DNA-binding domain)"/>
    <property type="match status" value="1"/>
</dbReference>
<protein>
    <recommendedName>
        <fullName evidence="2">DNA-(apurinic or apyrimidinic site) lyase</fullName>
        <ecNumber evidence="2">4.2.99.18</ecNumber>
    </recommendedName>
</protein>
<evidence type="ECO:0000256" key="11">
    <source>
        <dbReference type="ARBA" id="ARBA00023268"/>
    </source>
</evidence>
<dbReference type="CDD" id="cd08970">
    <property type="entry name" value="AcNei1_N"/>
    <property type="match status" value="1"/>
</dbReference>
<evidence type="ECO:0000256" key="13">
    <source>
        <dbReference type="ARBA" id="ARBA00044632"/>
    </source>
</evidence>
<dbReference type="InterPro" id="IPR035937">
    <property type="entry name" value="FPG_N"/>
</dbReference>
<keyword evidence="10 17" id="KW-0456">Lyase</keyword>
<dbReference type="EC" id="4.2.99.18" evidence="2"/>
<evidence type="ECO:0000256" key="5">
    <source>
        <dbReference type="ARBA" id="ARBA00022771"/>
    </source>
</evidence>
<keyword evidence="17" id="KW-0540">Nuclease</keyword>
<evidence type="ECO:0000259" key="15">
    <source>
        <dbReference type="PROSITE" id="PS51066"/>
    </source>
</evidence>
<evidence type="ECO:0000256" key="2">
    <source>
        <dbReference type="ARBA" id="ARBA00012720"/>
    </source>
</evidence>
<dbReference type="Gene3D" id="1.10.8.50">
    <property type="match status" value="1"/>
</dbReference>
<keyword evidence="8" id="KW-0238">DNA-binding</keyword>
<evidence type="ECO:0000256" key="9">
    <source>
        <dbReference type="ARBA" id="ARBA00023204"/>
    </source>
</evidence>
<dbReference type="SUPFAM" id="SSF46946">
    <property type="entry name" value="S13-like H2TH domain"/>
    <property type="match status" value="1"/>
</dbReference>
<dbReference type="SMART" id="SM01232">
    <property type="entry name" value="H2TH"/>
    <property type="match status" value="1"/>
</dbReference>
<evidence type="ECO:0000256" key="6">
    <source>
        <dbReference type="ARBA" id="ARBA00022801"/>
    </source>
</evidence>
<dbReference type="RefSeq" id="WP_309795611.1">
    <property type="nucleotide sequence ID" value="NZ_BAAAHY010000006.1"/>
</dbReference>
<evidence type="ECO:0000313" key="17">
    <source>
        <dbReference type="EMBL" id="MDR6268149.1"/>
    </source>
</evidence>
<keyword evidence="3" id="KW-0479">Metal-binding</keyword>